<keyword evidence="5 8" id="KW-1133">Transmembrane helix</keyword>
<feature type="compositionally biased region" description="Basic and acidic residues" evidence="9">
    <location>
        <begin position="557"/>
        <end position="571"/>
    </location>
</feature>
<dbReference type="RefSeq" id="XP_020915743.1">
    <property type="nucleotide sequence ID" value="XM_021060084.2"/>
</dbReference>
<feature type="region of interest" description="Disordered" evidence="9">
    <location>
        <begin position="557"/>
        <end position="581"/>
    </location>
</feature>
<keyword evidence="6 8" id="KW-0472">Membrane</keyword>
<feature type="transmembrane region" description="Helical" evidence="8">
    <location>
        <begin position="145"/>
        <end position="167"/>
    </location>
</feature>
<feature type="transmembrane region" description="Helical" evidence="8">
    <location>
        <begin position="109"/>
        <end position="133"/>
    </location>
</feature>
<dbReference type="InterPro" id="IPR036458">
    <property type="entry name" value="Na:dicarbo_symporter_sf"/>
</dbReference>
<dbReference type="AlphaFoldDB" id="A0A913Y8A8"/>
<sequence>MARYSTIFEISNARWNVFIEKAGQYDSHYLMKTSFLDESMNKSEGKNSCSTFCSKCWHRIRSNFLLFLITVGVGFGLVIGIFLNGHVGRIKDQEEKATFLMLLGFPGEILMNMLKMLVLPLIIASLICALAALDSKASNRIARRAIAYYFTTTILAAVLGIVLVVSIRPGESQGDFKGRLKTTPMEYRSLDAFLDLIRSCFPSNIIAAMFSKKRTKYMEGEPIITTTNTTKDISKMNASHLSLLKIIFNGTHNISTVRNITQGSKTIPSGQMVDPDGGVNMLGVLIFSIVFGIVLGRTGDRGIPLKAIFESLNEVIIRMIGLVIWFSPVGICSLICVKIAGMADVMSSLTSLAMYMITVLTGLVVHAYIVLPIIFVIVTRKNPFRYILGIRDALVVAFGTASSTATLPVTISCLEDHNKVDCRISRFIVPLGAAINMDGTALYEAVAAVFIAQANGIELSIVQLIITCFTATAASIGAAGIPQAGMVTMVVVLQAVNLPIVDIGLVLTIDWFIDRIRTTVNVLGDSLGAGIVEHLSRDDLMNMDFIAREEIEPLTMTDDKFNPRDTGKRTASDSSIRETNF</sequence>
<evidence type="ECO:0000256" key="6">
    <source>
        <dbReference type="ARBA" id="ARBA00023136"/>
    </source>
</evidence>
<evidence type="ECO:0000313" key="11">
    <source>
        <dbReference type="Proteomes" id="UP000887567"/>
    </source>
</evidence>
<feature type="transmembrane region" description="Helical" evidence="8">
    <location>
        <begin position="487"/>
        <end position="513"/>
    </location>
</feature>
<dbReference type="SUPFAM" id="SSF118215">
    <property type="entry name" value="Proton glutamate symport protein"/>
    <property type="match status" value="1"/>
</dbReference>
<accession>A0A913Y8A8</accession>
<evidence type="ECO:0000256" key="8">
    <source>
        <dbReference type="RuleBase" id="RU361216"/>
    </source>
</evidence>
<dbReference type="PANTHER" id="PTHR11958">
    <property type="entry name" value="SODIUM/DICARBOXYLATE SYMPORTER-RELATED"/>
    <property type="match status" value="1"/>
</dbReference>
<keyword evidence="7" id="KW-0325">Glycoprotein</keyword>
<dbReference type="PRINTS" id="PR00173">
    <property type="entry name" value="EDTRNSPORT"/>
</dbReference>
<evidence type="ECO:0000256" key="2">
    <source>
        <dbReference type="ARBA" id="ARBA00022448"/>
    </source>
</evidence>
<dbReference type="InterPro" id="IPR050746">
    <property type="entry name" value="DAACS"/>
</dbReference>
<dbReference type="KEGG" id="epa:110253206"/>
<dbReference type="Gene3D" id="1.10.3860.10">
    <property type="entry name" value="Sodium:dicarboxylate symporter"/>
    <property type="match status" value="1"/>
</dbReference>
<dbReference type="GO" id="GO:0015175">
    <property type="term" value="F:neutral L-amino acid transmembrane transporter activity"/>
    <property type="evidence" value="ECO:0007669"/>
    <property type="project" value="TreeGrafter"/>
</dbReference>
<evidence type="ECO:0000256" key="7">
    <source>
        <dbReference type="ARBA" id="ARBA00023180"/>
    </source>
</evidence>
<comment type="subcellular location">
    <subcellularLocation>
        <location evidence="1 8">Membrane</location>
        <topology evidence="1 8">Multi-pass membrane protein</topology>
    </subcellularLocation>
</comment>
<feature type="transmembrane region" description="Helical" evidence="8">
    <location>
        <begin position="64"/>
        <end position="83"/>
    </location>
</feature>
<dbReference type="PANTHER" id="PTHR11958:SF63">
    <property type="entry name" value="AMINO ACID TRANSPORTER"/>
    <property type="match status" value="1"/>
</dbReference>
<dbReference type="Proteomes" id="UP000887567">
    <property type="component" value="Unplaced"/>
</dbReference>
<comment type="similarity">
    <text evidence="8">Belongs to the dicarboxylate/amino acid:cation symporter (DAACS) (TC 2.A.23) family.</text>
</comment>
<feature type="transmembrane region" description="Helical" evidence="8">
    <location>
        <begin position="278"/>
        <end position="295"/>
    </location>
</feature>
<proteinExistence type="inferred from homology"/>
<evidence type="ECO:0000256" key="9">
    <source>
        <dbReference type="SAM" id="MobiDB-lite"/>
    </source>
</evidence>
<dbReference type="InterPro" id="IPR001991">
    <property type="entry name" value="Na-dicarboxylate_symporter"/>
</dbReference>
<dbReference type="OMA" id="HELHRTD"/>
<organism evidence="10 11">
    <name type="scientific">Exaiptasia diaphana</name>
    <name type="common">Tropical sea anemone</name>
    <name type="synonym">Aiptasia pulchella</name>
    <dbReference type="NCBI Taxonomy" id="2652724"/>
    <lineage>
        <taxon>Eukaryota</taxon>
        <taxon>Metazoa</taxon>
        <taxon>Cnidaria</taxon>
        <taxon>Anthozoa</taxon>
        <taxon>Hexacorallia</taxon>
        <taxon>Actiniaria</taxon>
        <taxon>Aiptasiidae</taxon>
        <taxon>Exaiptasia</taxon>
    </lineage>
</organism>
<evidence type="ECO:0000256" key="3">
    <source>
        <dbReference type="ARBA" id="ARBA00022692"/>
    </source>
</evidence>
<dbReference type="EnsemblMetazoa" id="XM_021060084.2">
    <property type="protein sequence ID" value="XP_020915743.1"/>
    <property type="gene ID" value="LOC110253206"/>
</dbReference>
<evidence type="ECO:0000313" key="10">
    <source>
        <dbReference type="EnsemblMetazoa" id="XP_020915743.1"/>
    </source>
</evidence>
<keyword evidence="2 8" id="KW-0813">Transport</keyword>
<dbReference type="InterPro" id="IPR018107">
    <property type="entry name" value="Na-dicarboxylate_symporter_CS"/>
</dbReference>
<feature type="compositionally biased region" description="Polar residues" evidence="9">
    <location>
        <begin position="572"/>
        <end position="581"/>
    </location>
</feature>
<protein>
    <recommendedName>
        <fullName evidence="8">Amino acid transporter</fullName>
    </recommendedName>
</protein>
<keyword evidence="11" id="KW-1185">Reference proteome</keyword>
<dbReference type="Pfam" id="PF00375">
    <property type="entry name" value="SDF"/>
    <property type="match status" value="1"/>
</dbReference>
<dbReference type="GO" id="GO:0005886">
    <property type="term" value="C:plasma membrane"/>
    <property type="evidence" value="ECO:0007669"/>
    <property type="project" value="TreeGrafter"/>
</dbReference>
<feature type="transmembrane region" description="Helical" evidence="8">
    <location>
        <begin position="352"/>
        <end position="378"/>
    </location>
</feature>
<evidence type="ECO:0000256" key="1">
    <source>
        <dbReference type="ARBA" id="ARBA00004141"/>
    </source>
</evidence>
<dbReference type="OrthoDB" id="5877963at2759"/>
<dbReference type="PROSITE" id="PS00714">
    <property type="entry name" value="NA_DICARBOXYL_SYMP_2"/>
    <property type="match status" value="1"/>
</dbReference>
<keyword evidence="4 8" id="KW-0769">Symport</keyword>
<reference evidence="10" key="1">
    <citation type="submission" date="2022-11" db="UniProtKB">
        <authorList>
            <consortium name="EnsemblMetazoa"/>
        </authorList>
    </citation>
    <scope>IDENTIFICATION</scope>
</reference>
<keyword evidence="3 8" id="KW-0812">Transmembrane</keyword>
<evidence type="ECO:0000256" key="4">
    <source>
        <dbReference type="ARBA" id="ARBA00022847"/>
    </source>
</evidence>
<feature type="transmembrane region" description="Helical" evidence="8">
    <location>
        <begin position="461"/>
        <end position="481"/>
    </location>
</feature>
<dbReference type="GO" id="GO:0015501">
    <property type="term" value="F:glutamate:sodium symporter activity"/>
    <property type="evidence" value="ECO:0007669"/>
    <property type="project" value="TreeGrafter"/>
</dbReference>
<name>A0A913Y8A8_EXADI</name>
<dbReference type="GeneID" id="110253206"/>
<dbReference type="PROSITE" id="PS00713">
    <property type="entry name" value="NA_DICARBOXYL_SYMP_1"/>
    <property type="match status" value="1"/>
</dbReference>
<dbReference type="GO" id="GO:0005313">
    <property type="term" value="F:L-glutamate transmembrane transporter activity"/>
    <property type="evidence" value="ECO:0007669"/>
    <property type="project" value="TreeGrafter"/>
</dbReference>
<evidence type="ECO:0000256" key="5">
    <source>
        <dbReference type="ARBA" id="ARBA00022989"/>
    </source>
</evidence>
<feature type="transmembrane region" description="Helical" evidence="8">
    <location>
        <begin position="315"/>
        <end position="340"/>
    </location>
</feature>